<evidence type="ECO:0000313" key="1">
    <source>
        <dbReference type="EMBL" id="KAJ8109601.1"/>
    </source>
</evidence>
<proteinExistence type="predicted"/>
<name>A0ACC2I2V1_9PEZI</name>
<gene>
    <name evidence="1" type="ORF">ONZ43_g6090</name>
</gene>
<reference evidence="1" key="1">
    <citation type="submission" date="2022-11" db="EMBL/GenBank/DDBJ databases">
        <title>Genome Sequence of Nemania bipapillata.</title>
        <authorList>
            <person name="Buettner E."/>
        </authorList>
    </citation>
    <scope>NUCLEOTIDE SEQUENCE</scope>
    <source>
        <strain evidence="1">CP14</strain>
    </source>
</reference>
<comment type="caution">
    <text evidence="1">The sequence shown here is derived from an EMBL/GenBank/DDBJ whole genome shotgun (WGS) entry which is preliminary data.</text>
</comment>
<accession>A0ACC2I2V1</accession>
<organism evidence="1 2">
    <name type="scientific">Nemania bipapillata</name>
    <dbReference type="NCBI Taxonomy" id="110536"/>
    <lineage>
        <taxon>Eukaryota</taxon>
        <taxon>Fungi</taxon>
        <taxon>Dikarya</taxon>
        <taxon>Ascomycota</taxon>
        <taxon>Pezizomycotina</taxon>
        <taxon>Sordariomycetes</taxon>
        <taxon>Xylariomycetidae</taxon>
        <taxon>Xylariales</taxon>
        <taxon>Xylariaceae</taxon>
        <taxon>Nemania</taxon>
    </lineage>
</organism>
<sequence>MFRRIPTEGSTAAQASKWFLARLIYGRFVRQEHQGQLFLDIAQDTPNDGLLLLREGFQDRVLVVSTSIIAELLVHRTYDFIKPPEVANFMRHFLGDGLIIVEGERHKWLRKQSQRAFTYRHIKNLYPMIWNKALALLEDMQAEIARQQQGLPVPTQKPTGAAGRFEISTWTENVTFDIIGLAGLGRDFNLARNPDVQLARDYNDITGPHMLLYFVLSMWFSYSFVQKLPWSKNKVFNNGTQSMKNICKELVKEKRDKIEKSPDDQVDILSRLIGTEVFSDDDLAEQLLTYLVAGHDTTSATLTWIFYLLAKYPSWQKKLRDEVTEANLPASSSPMASQSSDIVEVTLESLPVLNGIINETLRLYPTVPVTTRIAAQDTYLGGHIIPKGTNLLVSPWQTNQSQEQWGPRAQEFDPMRWVDGRGHPNNSGGAKSNYDFLTFLHGPRSCIAKAFEWSLDMDEKDVIPAGAITIKPQKGLFLKMKMVEVSKV</sequence>
<keyword evidence="2" id="KW-1185">Reference proteome</keyword>
<evidence type="ECO:0000313" key="2">
    <source>
        <dbReference type="Proteomes" id="UP001153334"/>
    </source>
</evidence>
<protein>
    <submittedName>
        <fullName evidence="1">Uncharacterized protein</fullName>
    </submittedName>
</protein>
<dbReference type="EMBL" id="JAPESX010002061">
    <property type="protein sequence ID" value="KAJ8109601.1"/>
    <property type="molecule type" value="Genomic_DNA"/>
</dbReference>
<dbReference type="Proteomes" id="UP001153334">
    <property type="component" value="Unassembled WGS sequence"/>
</dbReference>